<evidence type="ECO:0000256" key="1">
    <source>
        <dbReference type="SAM" id="MobiDB-lite"/>
    </source>
</evidence>
<dbReference type="AlphaFoldDB" id="A0A8E0RRQ0"/>
<evidence type="ECO:0000313" key="2">
    <source>
        <dbReference type="EMBL" id="KAA0191551.1"/>
    </source>
</evidence>
<organism evidence="2 3">
    <name type="scientific">Fasciolopsis buskii</name>
    <dbReference type="NCBI Taxonomy" id="27845"/>
    <lineage>
        <taxon>Eukaryota</taxon>
        <taxon>Metazoa</taxon>
        <taxon>Spiralia</taxon>
        <taxon>Lophotrochozoa</taxon>
        <taxon>Platyhelminthes</taxon>
        <taxon>Trematoda</taxon>
        <taxon>Digenea</taxon>
        <taxon>Plagiorchiida</taxon>
        <taxon>Echinostomata</taxon>
        <taxon>Echinostomatoidea</taxon>
        <taxon>Fasciolidae</taxon>
        <taxon>Fasciolopsis</taxon>
    </lineage>
</organism>
<dbReference type="Proteomes" id="UP000728185">
    <property type="component" value="Unassembled WGS sequence"/>
</dbReference>
<protein>
    <submittedName>
        <fullName evidence="2">Tripeptidyl-peptidase II (S08 family)</fullName>
    </submittedName>
</protein>
<gene>
    <name evidence="2" type="ORF">FBUS_08861</name>
</gene>
<keyword evidence="3" id="KW-1185">Reference proteome</keyword>
<accession>A0A8E0RRQ0</accession>
<reference evidence="2" key="1">
    <citation type="submission" date="2019-05" db="EMBL/GenBank/DDBJ databases">
        <title>Annotation for the trematode Fasciolopsis buski.</title>
        <authorList>
            <person name="Choi Y.-J."/>
        </authorList>
    </citation>
    <scope>NUCLEOTIDE SEQUENCE</scope>
    <source>
        <strain evidence="2">HT</strain>
        <tissue evidence="2">Whole worm</tissue>
    </source>
</reference>
<sequence>MTFSYPPPQFRAKSVPLEARRLLELHLTTSVCMNHSADPIAVSSERPPWLQIAQLISVTSLGRDVSLVIDPNQLIHSASASSNGTEREKQSPTEQPVPGIPTSALHVKRKGPGQESLSNSAGSFCWPSSLSGLHHVAPVASTEPQVVMLGFFDSKQLHLGPLARIPITIHNPIPLNALSSAENPHVTFSDTFDPLHKVRRWFMEIPAGATAGVIRLARLDENDTTCEFKVTVCMPQPRSGLTTGQQETTWPLICFNRCGRNTSVPGRPRPGSRRSADDFDGAVQLAFAIPWEADYLELTIAQHWGLEQPANVIGDLYFRGLQPSLPHLSMNSSDHYMRIVLRSNFATEEILPSIALTHWVLPLRLVCFRHNDMDFTE</sequence>
<feature type="region of interest" description="Disordered" evidence="1">
    <location>
        <begin position="78"/>
        <end position="118"/>
    </location>
</feature>
<comment type="caution">
    <text evidence="2">The sequence shown here is derived from an EMBL/GenBank/DDBJ whole genome shotgun (WGS) entry which is preliminary data.</text>
</comment>
<proteinExistence type="predicted"/>
<evidence type="ECO:0000313" key="3">
    <source>
        <dbReference type="Proteomes" id="UP000728185"/>
    </source>
</evidence>
<name>A0A8E0RRQ0_9TREM</name>
<dbReference type="OrthoDB" id="10256524at2759"/>
<dbReference type="EMBL" id="LUCM01006260">
    <property type="protein sequence ID" value="KAA0191551.1"/>
    <property type="molecule type" value="Genomic_DNA"/>
</dbReference>